<feature type="region of interest" description="Disordered" evidence="3">
    <location>
        <begin position="1037"/>
        <end position="1244"/>
    </location>
</feature>
<dbReference type="GO" id="GO:0006338">
    <property type="term" value="P:chromatin remodeling"/>
    <property type="evidence" value="ECO:0007669"/>
    <property type="project" value="InterPro"/>
</dbReference>
<sequence length="1844" mass="208462">MFPTFISILDIQSWWEVPSIAHFCSLFRTAFNLLDFDIEDLEEALLTDGTEETSWLQELIVRLLTGCLPNNEISTFNYQMFLRRLFREKCKEHDRYNPFNTDIDFQLLPLRTKVDILHALCDFRLDAEDVLEQLKNLEADSLRVEPLGYDGNKSAYWYFYGTRLYREDFNVKNNRKGKSVWQVVCFTEDDWFQLAKKFKESQFKSECQLYHTLTENFLPELPRLFCEKEQLARKRLLDNQPRRTSSRLDIKRKQETEQAEKVKLESVLEKEREELKRKLELEKRRQEAYERRSRLREQDNESDKSEGRYEMAGNKKREKKRKTTSVTRSSSQSLNKSSISAVENSSTSKVNNTSATTVGRQTNNSLASATGQIVIQPLLSSNRKKLKTSLVFRQTEEDLQTGMHKILDYVKNNEDAWPFVDAVEEEYAPNYYSVIRKPMDLQRMEDRLDSGYYKTFSRFRGDFQLIVDNCRLYNGVDNEYTEMVGNLLTVFEKATERYLDQVTSSDEEIAVEYPDTDFDEKCGNKQKNINDVGIVRKPTLAAQIDKKRHTSLSDDSVSRRSNSIDSSEGKNKKKHSKAKDETKTKKITKRGRKKKNTKGGRKSSRIVASPVKSRSRSRSFSSFSQGDWSDSPPPSLTPSSPDSTYNPSKRKSSKSSNLSEDESHGKSKGKEKLKDKWRDVKTNSVDKKNEGKEFKHKERSHSPPKQKDKHNKLRETIEKLKAKSEISNKIRTEDFDDRAKENEKDHDNKNRRYGSFQNKLKGNSKNKKYSVHEDENSSGESIQSEIKKSTKKDGKGCGTKNAAIEALTLATEQTLKDINKWLDDTPRLSEFSSASNSPSHYIGTEEFENISNKIENDYRKRLEKPILRKDVMSKEVKRRTFHRDPTKFLKRREVQRTIDRLQPGKSKGNLLSNLQNSNKVDDVFPLGPLAKIKDTKNSLIVKTAESTPKLSLGSVLDSFGKHKFVDDVKKDEDKTFVIKKSEMPTEEVEIRKVLKVEAKAEKKDVKMESAEITPGKATPNLSAWFKAFGAPKVLPTQKKVEQKAESKDGEKIGEKVDENKDKGKEESRKIVPPEILPNPDSPATPQGQPTQRQRKMSTGSTVSERSSFSQDMDSPRIGIDERLGAYPAPYPSPLHRSPSGASPVMASPRPDVSPKSTYPTVNGQIRVGFYQDTVSNKSSPEKTGSPQSPYIQYSEHVYTPASTESSTYSYSNPYYSQLSNYNSSTTPAYNPEQSRPPFYDTNKPLTDQYQAKEIPTYSNYQAVSSPGYQSTSNYPVSSTSSSAELSPPRCESYQQQPLRLPEKPQQSTTFPVKKRVYNQTDAPPTNTISEQETYDRNYEMTLISGRQLNIGATNTSQNQVRPNSRNTPQQYVHQNIPNPRSTSSQNQPVSSTMRDSPSLTETIRNTNSYTGTATNLYSYSNDTVYSTNVSEGPLDLNARPDGADKKLYANMAYMGSSSVEIGFNKSGQYGYGRTAVSALPAKVNDSQATVQDMQTNDMMMRYAEATDYRSTDINITQPSKALLAQNCESFKSEMSIPRSSYTTNSLNMGNITNLTHIVDRFSTENVYYSDKSLSASHMYNKPIVTSSPSLPMFTQPYSHDIQTQVTQSSMYNRQLTELQTAKAFPQQISQAQSAQQQADKKSKRRKNVKNVTPTTIDTTASTGSTQGFQSYSGLKNAASMEPSAISLKTASVVPGSAFNFGPAPTGLGLSSGLYGDKDTYPNFLEDYRAAPNYYMAAAAAAAHHRSTSETADKQVRTAHQTGAPAAGSYPFIGAPQPRPPSYSFMAPHQASPLMDASSPLYQQYLQAGVLHQGLLGPPGAYPPGYHPALSMRQPFDSMTRPSWL</sequence>
<dbReference type="PROSITE" id="PS50014">
    <property type="entry name" value="BROMODOMAIN_2"/>
    <property type="match status" value="1"/>
</dbReference>
<feature type="region of interest" description="Disordered" evidence="3">
    <location>
        <begin position="286"/>
        <end position="361"/>
    </location>
</feature>
<dbReference type="Pfam" id="PF00439">
    <property type="entry name" value="Bromodomain"/>
    <property type="match status" value="1"/>
</dbReference>
<keyword evidence="1 2" id="KW-0103">Bromodomain</keyword>
<comment type="caution">
    <text evidence="5">The sequence shown here is derived from an EMBL/GenBank/DDBJ whole genome shotgun (WGS) entry which is preliminary data.</text>
</comment>
<feature type="compositionally biased region" description="Low complexity" evidence="3">
    <location>
        <begin position="1198"/>
        <end position="1216"/>
    </location>
</feature>
<name>A0AAN7ZLU8_9COLE</name>
<dbReference type="GO" id="GO:0090537">
    <property type="term" value="C:CERF complex"/>
    <property type="evidence" value="ECO:0007669"/>
    <property type="project" value="InterPro"/>
</dbReference>
<feature type="region of interest" description="Disordered" evidence="3">
    <location>
        <begin position="1266"/>
        <end position="1334"/>
    </location>
</feature>
<feature type="region of interest" description="Disordered" evidence="3">
    <location>
        <begin position="1354"/>
        <end position="1411"/>
    </location>
</feature>
<feature type="compositionally biased region" description="Basic and acidic residues" evidence="3">
    <location>
        <begin position="661"/>
        <end position="696"/>
    </location>
</feature>
<dbReference type="SUPFAM" id="SSF47370">
    <property type="entry name" value="Bromodomain"/>
    <property type="match status" value="1"/>
</dbReference>
<dbReference type="InterPro" id="IPR029614">
    <property type="entry name" value="CECR2"/>
</dbReference>
<feature type="domain" description="Bromo" evidence="4">
    <location>
        <begin position="411"/>
        <end position="481"/>
    </location>
</feature>
<dbReference type="PRINTS" id="PR00503">
    <property type="entry name" value="BROMODOMAIN"/>
</dbReference>
<feature type="compositionally biased region" description="Polar residues" evidence="3">
    <location>
        <begin position="1083"/>
        <end position="1112"/>
    </location>
</feature>
<protein>
    <recommendedName>
        <fullName evidence="4">Bromo domain-containing protein</fullName>
    </recommendedName>
</protein>
<organism evidence="5 6">
    <name type="scientific">Pyrocoelia pectoralis</name>
    <dbReference type="NCBI Taxonomy" id="417401"/>
    <lineage>
        <taxon>Eukaryota</taxon>
        <taxon>Metazoa</taxon>
        <taxon>Ecdysozoa</taxon>
        <taxon>Arthropoda</taxon>
        <taxon>Hexapoda</taxon>
        <taxon>Insecta</taxon>
        <taxon>Pterygota</taxon>
        <taxon>Neoptera</taxon>
        <taxon>Endopterygota</taxon>
        <taxon>Coleoptera</taxon>
        <taxon>Polyphaga</taxon>
        <taxon>Elateriformia</taxon>
        <taxon>Elateroidea</taxon>
        <taxon>Lampyridae</taxon>
        <taxon>Lampyrinae</taxon>
        <taxon>Pyrocoelia</taxon>
    </lineage>
</organism>
<dbReference type="Gene3D" id="1.20.920.10">
    <property type="entry name" value="Bromodomain-like"/>
    <property type="match status" value="1"/>
</dbReference>
<feature type="compositionally biased region" description="Low complexity" evidence="3">
    <location>
        <begin position="1270"/>
        <end position="1282"/>
    </location>
</feature>
<dbReference type="SMART" id="SM00297">
    <property type="entry name" value="BROMO"/>
    <property type="match status" value="1"/>
</dbReference>
<feature type="compositionally biased region" description="Basic residues" evidence="3">
    <location>
        <begin position="697"/>
        <end position="712"/>
    </location>
</feature>
<feature type="compositionally biased region" description="Basic and acidic residues" evidence="3">
    <location>
        <begin position="785"/>
        <end position="795"/>
    </location>
</feature>
<feature type="compositionally biased region" description="Low complexity" evidence="3">
    <location>
        <begin position="324"/>
        <end position="340"/>
    </location>
</feature>
<feature type="compositionally biased region" description="Low complexity" evidence="3">
    <location>
        <begin position="553"/>
        <end position="566"/>
    </location>
</feature>
<feature type="compositionally biased region" description="Basic and acidic residues" evidence="3">
    <location>
        <begin position="1038"/>
        <end position="1071"/>
    </location>
</feature>
<feature type="region of interest" description="Disordered" evidence="3">
    <location>
        <begin position="1628"/>
        <end position="1667"/>
    </location>
</feature>
<feature type="compositionally biased region" description="Basic and acidic residues" evidence="3">
    <location>
        <begin position="713"/>
        <end position="750"/>
    </location>
</feature>
<feature type="region of interest" description="Disordered" evidence="3">
    <location>
        <begin position="545"/>
        <end position="798"/>
    </location>
</feature>
<feature type="compositionally biased region" description="Polar residues" evidence="3">
    <location>
        <begin position="341"/>
        <end position="361"/>
    </location>
</feature>
<feature type="compositionally biased region" description="Low complexity" evidence="3">
    <location>
        <begin position="1628"/>
        <end position="1637"/>
    </location>
</feature>
<accession>A0AAN7ZLU8</accession>
<feature type="compositionally biased region" description="Polar residues" evidence="3">
    <location>
        <begin position="1317"/>
        <end position="1331"/>
    </location>
</feature>
<evidence type="ECO:0000313" key="5">
    <source>
        <dbReference type="EMBL" id="KAK5642951.1"/>
    </source>
</evidence>
<dbReference type="PANTHER" id="PTHR47092:SF1">
    <property type="entry name" value="CHROMATIN REMODELING REGULATOR CECR2"/>
    <property type="match status" value="1"/>
</dbReference>
<proteinExistence type="predicted"/>
<evidence type="ECO:0000256" key="2">
    <source>
        <dbReference type="PROSITE-ProRule" id="PRU00035"/>
    </source>
</evidence>
<feature type="compositionally biased region" description="Basic and acidic residues" evidence="3">
    <location>
        <begin position="286"/>
        <end position="315"/>
    </location>
</feature>
<reference evidence="5 6" key="1">
    <citation type="journal article" date="2024" name="Insects">
        <title>An Improved Chromosome-Level Genome Assembly of the Firefly Pyrocoelia pectoralis.</title>
        <authorList>
            <person name="Fu X."/>
            <person name="Meyer-Rochow V.B."/>
            <person name="Ballantyne L."/>
            <person name="Zhu X."/>
        </authorList>
    </citation>
    <scope>NUCLEOTIDE SEQUENCE [LARGE SCALE GENOMIC DNA]</scope>
    <source>
        <strain evidence="5">XCY_ONT2</strain>
    </source>
</reference>
<evidence type="ECO:0000259" key="4">
    <source>
        <dbReference type="PROSITE" id="PS50014"/>
    </source>
</evidence>
<dbReference type="EMBL" id="JAVRBK010000006">
    <property type="protein sequence ID" value="KAK5642951.1"/>
    <property type="molecule type" value="Genomic_DNA"/>
</dbReference>
<gene>
    <name evidence="5" type="ORF">RI129_009118</name>
</gene>
<feature type="compositionally biased region" description="Polar residues" evidence="3">
    <location>
        <begin position="1172"/>
        <end position="1191"/>
    </location>
</feature>
<dbReference type="InterPro" id="IPR036427">
    <property type="entry name" value="Bromodomain-like_sf"/>
</dbReference>
<feature type="compositionally biased region" description="Polar residues" evidence="3">
    <location>
        <begin position="1154"/>
        <end position="1163"/>
    </location>
</feature>
<feature type="compositionally biased region" description="Low complexity" evidence="3">
    <location>
        <begin position="1649"/>
        <end position="1665"/>
    </location>
</feature>
<dbReference type="InterPro" id="IPR001487">
    <property type="entry name" value="Bromodomain"/>
</dbReference>
<evidence type="ECO:0000256" key="1">
    <source>
        <dbReference type="ARBA" id="ARBA00023117"/>
    </source>
</evidence>
<evidence type="ECO:0000256" key="3">
    <source>
        <dbReference type="SAM" id="MobiDB-lite"/>
    </source>
</evidence>
<feature type="compositionally biased region" description="Polar residues" evidence="3">
    <location>
        <begin position="1217"/>
        <end position="1233"/>
    </location>
</feature>
<feature type="compositionally biased region" description="Basic residues" evidence="3">
    <location>
        <begin position="585"/>
        <end position="604"/>
    </location>
</feature>
<keyword evidence="6" id="KW-1185">Reference proteome</keyword>
<dbReference type="PANTHER" id="PTHR47092">
    <property type="entry name" value="CAT EYE SYNDROME CRITICAL REGION PROTEIN 2"/>
    <property type="match status" value="1"/>
</dbReference>
<evidence type="ECO:0000313" key="6">
    <source>
        <dbReference type="Proteomes" id="UP001329430"/>
    </source>
</evidence>
<dbReference type="Proteomes" id="UP001329430">
    <property type="component" value="Chromosome 6"/>
</dbReference>
<dbReference type="CDD" id="cd05509">
    <property type="entry name" value="Bromo_gcn5_like"/>
    <property type="match status" value="1"/>
</dbReference>